<dbReference type="PIRSF" id="PIRSF031653">
    <property type="entry name" value="UCP031653"/>
    <property type="match status" value="1"/>
</dbReference>
<dbReference type="InterPro" id="IPR016979">
    <property type="entry name" value="DUF2129"/>
</dbReference>
<dbReference type="RefSeq" id="WP_099580757.1">
    <property type="nucleotide sequence ID" value="NZ_MJBI02000001.1"/>
</dbReference>
<sequence>MTLVQREQLIIYLKSHKHERQIRKYGHIVHSNRKEKWVAMYINEDKLDHTLSQLEKLKFVTNVLISPYKQLRTDYSSSDNKLNASV</sequence>
<proteinExistence type="predicted"/>
<keyword evidence="1" id="KW-0963">Cytoplasm</keyword>
<name>A0A2G5NP01_9STAP</name>
<dbReference type="OrthoDB" id="2990788at2"/>
<evidence type="ECO:0000313" key="3">
    <source>
        <dbReference type="Proteomes" id="UP000229523"/>
    </source>
</evidence>
<protein>
    <submittedName>
        <fullName evidence="2">DUF2129 domain-containing protein</fullName>
    </submittedName>
</protein>
<dbReference type="Pfam" id="PF09902">
    <property type="entry name" value="DUF2129"/>
    <property type="match status" value="1"/>
</dbReference>
<reference evidence="2 3" key="1">
    <citation type="journal article" date="2018" name="Front. Microbiol.">
        <title>Description and Comparative Genomics of Macrococcus caseolyticus subsp. hominis subsp. nov., Macrococcus goetzii sp. nov., Macrococcus epidermidis sp. nov., and Macrococcus bohemicus sp. nov., Novel Macrococci From Human Clinical Material With Virulence Potential and Suspected Uptake of Foreign DNA by Natural Transformation.</title>
        <authorList>
            <person name="Maslanova I."/>
            <person name="Wertheimer Z."/>
            <person name="Sedlacek I."/>
            <person name="Svec P."/>
            <person name="Indrakova A."/>
            <person name="Kovarovic V."/>
            <person name="Schumann P."/>
            <person name="Sproer C."/>
            <person name="Kralova S."/>
            <person name="Sedo O."/>
            <person name="Kristofova L."/>
            <person name="Vrbovska V."/>
            <person name="Fuzik T."/>
            <person name="Petras P."/>
            <person name="Zdrahal Z."/>
            <person name="Ruzickova V."/>
            <person name="Doskar J."/>
            <person name="Pantucek R."/>
        </authorList>
    </citation>
    <scope>NUCLEOTIDE SEQUENCE [LARGE SCALE GENOMIC DNA]</scope>
    <source>
        <strain evidence="2 3">CCM 4927</strain>
    </source>
</reference>
<dbReference type="AlphaFoldDB" id="A0A2G5NP01"/>
<gene>
    <name evidence="2" type="ORF">BFS35_004700</name>
</gene>
<evidence type="ECO:0000256" key="1">
    <source>
        <dbReference type="ARBA" id="ARBA00022490"/>
    </source>
</evidence>
<comment type="caution">
    <text evidence="2">The sequence shown here is derived from an EMBL/GenBank/DDBJ whole genome shotgun (WGS) entry which is preliminary data.</text>
</comment>
<organism evidence="2 3">
    <name type="scientific">Macrococcoides goetzii</name>
    <dbReference type="NCBI Taxonomy" id="1891097"/>
    <lineage>
        <taxon>Bacteria</taxon>
        <taxon>Bacillati</taxon>
        <taxon>Bacillota</taxon>
        <taxon>Bacilli</taxon>
        <taxon>Bacillales</taxon>
        <taxon>Staphylococcaceae</taxon>
        <taxon>Macrococcoides</taxon>
    </lineage>
</organism>
<keyword evidence="3" id="KW-1185">Reference proteome</keyword>
<accession>A0A2G5NP01</accession>
<dbReference type="EMBL" id="MJBI02000001">
    <property type="protein sequence ID" value="RAI82993.1"/>
    <property type="molecule type" value="Genomic_DNA"/>
</dbReference>
<dbReference type="Proteomes" id="UP000229523">
    <property type="component" value="Unassembled WGS sequence"/>
</dbReference>
<evidence type="ECO:0000313" key="2">
    <source>
        <dbReference type="EMBL" id="RAI82993.1"/>
    </source>
</evidence>